<keyword evidence="2" id="KW-1185">Reference proteome</keyword>
<proteinExistence type="predicted"/>
<comment type="caution">
    <text evidence="1">The sequence shown here is derived from an EMBL/GenBank/DDBJ whole genome shotgun (WGS) entry which is preliminary data.</text>
</comment>
<evidence type="ECO:0000313" key="2">
    <source>
        <dbReference type="Proteomes" id="UP000187203"/>
    </source>
</evidence>
<reference evidence="2" key="1">
    <citation type="submission" date="2013-09" db="EMBL/GenBank/DDBJ databases">
        <title>Corchorus olitorius genome sequencing.</title>
        <authorList>
            <person name="Alam M."/>
            <person name="Haque M.S."/>
            <person name="Islam M.S."/>
            <person name="Emdad E.M."/>
            <person name="Islam M.M."/>
            <person name="Ahmed B."/>
            <person name="Halim A."/>
            <person name="Hossen Q.M.M."/>
            <person name="Hossain M.Z."/>
            <person name="Ahmed R."/>
            <person name="Khan M.M."/>
            <person name="Islam R."/>
            <person name="Rashid M.M."/>
            <person name="Khan S.A."/>
            <person name="Rahman M.S."/>
            <person name="Alam M."/>
            <person name="Yahiya A.S."/>
            <person name="Khan M.S."/>
            <person name="Azam M.S."/>
            <person name="Haque T."/>
            <person name="Lashkar M.Z.H."/>
            <person name="Akhand A.I."/>
            <person name="Morshed G."/>
            <person name="Roy S."/>
            <person name="Uddin K.S."/>
            <person name="Rabeya T."/>
            <person name="Hossain A.S."/>
            <person name="Chowdhury A."/>
            <person name="Snigdha A.R."/>
            <person name="Mortoza M.S."/>
            <person name="Matin S.A."/>
            <person name="Hoque S.M.E."/>
            <person name="Islam M.K."/>
            <person name="Roy D.K."/>
            <person name="Haider R."/>
            <person name="Moosa M.M."/>
            <person name="Elias S.M."/>
            <person name="Hasan A.M."/>
            <person name="Jahan S."/>
            <person name="Shafiuddin M."/>
            <person name="Mahmood N."/>
            <person name="Shommy N.S."/>
        </authorList>
    </citation>
    <scope>NUCLEOTIDE SEQUENCE [LARGE SCALE GENOMIC DNA]</scope>
    <source>
        <strain evidence="2">cv. O-4</strain>
    </source>
</reference>
<gene>
    <name evidence="1" type="ORF">COLO4_05620</name>
</gene>
<organism evidence="1 2">
    <name type="scientific">Corchorus olitorius</name>
    <dbReference type="NCBI Taxonomy" id="93759"/>
    <lineage>
        <taxon>Eukaryota</taxon>
        <taxon>Viridiplantae</taxon>
        <taxon>Streptophyta</taxon>
        <taxon>Embryophyta</taxon>
        <taxon>Tracheophyta</taxon>
        <taxon>Spermatophyta</taxon>
        <taxon>Magnoliopsida</taxon>
        <taxon>eudicotyledons</taxon>
        <taxon>Gunneridae</taxon>
        <taxon>Pentapetalae</taxon>
        <taxon>rosids</taxon>
        <taxon>malvids</taxon>
        <taxon>Malvales</taxon>
        <taxon>Malvaceae</taxon>
        <taxon>Grewioideae</taxon>
        <taxon>Apeibeae</taxon>
        <taxon>Corchorus</taxon>
    </lineage>
</organism>
<accession>A0A1R3KQJ3</accession>
<evidence type="ECO:0000313" key="1">
    <source>
        <dbReference type="EMBL" id="OMP09298.1"/>
    </source>
</evidence>
<sequence>MSSKNMKSRILKKNELMENDCKDKEKFKRDGWCKADERLKVEE</sequence>
<protein>
    <submittedName>
        <fullName evidence="1">Uncharacterized protein</fullName>
    </submittedName>
</protein>
<name>A0A1R3KQJ3_9ROSI</name>
<dbReference type="AlphaFoldDB" id="A0A1R3KQJ3"/>
<dbReference type="Proteomes" id="UP000187203">
    <property type="component" value="Unassembled WGS sequence"/>
</dbReference>
<dbReference type="EMBL" id="AWUE01012383">
    <property type="protein sequence ID" value="OMP09298.1"/>
    <property type="molecule type" value="Genomic_DNA"/>
</dbReference>